<dbReference type="STRING" id="640132.Srot_0070"/>
<evidence type="ECO:0008006" key="3">
    <source>
        <dbReference type="Google" id="ProtNLM"/>
    </source>
</evidence>
<accession>D6Z9N6</accession>
<dbReference type="AlphaFoldDB" id="D6Z9N6"/>
<name>D6Z9N6_SEGRD</name>
<gene>
    <name evidence="1" type="ordered locus">Srot_0070</name>
</gene>
<dbReference type="Proteomes" id="UP000002247">
    <property type="component" value="Chromosome"/>
</dbReference>
<organism evidence="1 2">
    <name type="scientific">Segniliparus rotundus (strain ATCC BAA-972 / CDC 1076 / CIP 108378 / DSM 44985 / JCM 13578)</name>
    <dbReference type="NCBI Taxonomy" id="640132"/>
    <lineage>
        <taxon>Bacteria</taxon>
        <taxon>Bacillati</taxon>
        <taxon>Actinomycetota</taxon>
        <taxon>Actinomycetes</taxon>
        <taxon>Mycobacteriales</taxon>
        <taxon>Segniliparaceae</taxon>
        <taxon>Segniliparus</taxon>
    </lineage>
</organism>
<dbReference type="KEGG" id="srt:Srot_0070"/>
<dbReference type="RefSeq" id="WP_013137019.1">
    <property type="nucleotide sequence ID" value="NC_014168.1"/>
</dbReference>
<evidence type="ECO:0000313" key="1">
    <source>
        <dbReference type="EMBL" id="ADG96563.1"/>
    </source>
</evidence>
<sequence>MGRIDWNREGFRELRKDPALVAHLKTIAEDAKRDLDAELHGAQTNRGQREASGYRADVAVGRTRARGYVGTETARAMAHEQAHDSLLKWAFRNGGQSPKRKG</sequence>
<dbReference type="EMBL" id="CP001958">
    <property type="protein sequence ID" value="ADG96563.1"/>
    <property type="molecule type" value="Genomic_DNA"/>
</dbReference>
<proteinExistence type="predicted"/>
<reference evidence="1 2" key="1">
    <citation type="journal article" date="2010" name="Stand. Genomic Sci.">
        <title>Complete genome sequence of Segniliparus rotundus type strain (CDC 1076).</title>
        <authorList>
            <person name="Sikorski J."/>
            <person name="Lapidus A."/>
            <person name="Copeland A."/>
            <person name="Misra M."/>
            <person name="Glavina Del Rio T."/>
            <person name="Nolan M."/>
            <person name="Lucas S."/>
            <person name="Chen F."/>
            <person name="Tice H."/>
            <person name="Cheng J.F."/>
            <person name="Jando M."/>
            <person name="Schneider S."/>
            <person name="Bruce D."/>
            <person name="Goodwin L."/>
            <person name="Pitluck S."/>
            <person name="Liolios K."/>
            <person name="Mikhailova N."/>
            <person name="Pati A."/>
            <person name="Ivanova N."/>
            <person name="Mavromatis K."/>
            <person name="Chen A."/>
            <person name="Palaniappan K."/>
            <person name="Chertkov O."/>
            <person name="Land M."/>
            <person name="Hauser L."/>
            <person name="Chang Y.J."/>
            <person name="Jeffries C.D."/>
            <person name="Brettin T."/>
            <person name="Detter J.C."/>
            <person name="Han C."/>
            <person name="Rohde M."/>
            <person name="Goker M."/>
            <person name="Bristow J."/>
            <person name="Eisen J.A."/>
            <person name="Markowitz V."/>
            <person name="Hugenholtz P."/>
            <person name="Kyrpides N.C."/>
            <person name="Klenk H.P."/>
        </authorList>
    </citation>
    <scope>NUCLEOTIDE SEQUENCE [LARGE SCALE GENOMIC DNA]</scope>
    <source>
        <strain evidence="2">ATCC BAA-972 / CDC 1076 / CIP 108378 / DSM 44985 / JCM 13578</strain>
    </source>
</reference>
<protein>
    <recommendedName>
        <fullName evidence="3">HK97 gp10 family phage protein</fullName>
    </recommendedName>
</protein>
<dbReference type="HOGENOM" id="CLU_2275497_0_0_11"/>
<keyword evidence="2" id="KW-1185">Reference proteome</keyword>
<evidence type="ECO:0000313" key="2">
    <source>
        <dbReference type="Proteomes" id="UP000002247"/>
    </source>
</evidence>